<sequence length="78" mass="8588">MGMCITLSVGLIRLGWLVVIYFSAKKESVIHLGMLILMRLTIFGGEVSMMLLVISKVVCCIQTNYLLAILSILKQAKG</sequence>
<gene>
    <name evidence="2" type="ordered locus">W5S_0157</name>
    <name evidence="3" type="ORF">C5E00_18755</name>
</gene>
<reference evidence="3 5" key="3">
    <citation type="journal article" date="2018" name="BMC Genomics">
        <title>High genomic variability in the plant pathogenic bacterium Pectobacterium parmentieri deciphered from de novo assembled complete genomes.</title>
        <authorList>
            <person name="Zoledowska S."/>
            <person name="Motyka-Pomagruk A."/>
            <person name="Sledz W."/>
            <person name="Mengoni A."/>
            <person name="Lojkowska E."/>
        </authorList>
    </citation>
    <scope>NUCLEOTIDE SEQUENCE [LARGE SCALE GENOMIC DNA]</scope>
    <source>
        <strain evidence="3 5">IFB5626</strain>
    </source>
</reference>
<organism evidence="2 4">
    <name type="scientific">Pectobacterium parmentieri</name>
    <dbReference type="NCBI Taxonomy" id="1905730"/>
    <lineage>
        <taxon>Bacteria</taxon>
        <taxon>Pseudomonadati</taxon>
        <taxon>Pseudomonadota</taxon>
        <taxon>Gammaproteobacteria</taxon>
        <taxon>Enterobacterales</taxon>
        <taxon>Pectobacteriaceae</taxon>
        <taxon>Pectobacterium</taxon>
    </lineage>
</organism>
<dbReference type="KEGG" id="pec:W5S_0157"/>
<feature type="transmembrane region" description="Helical" evidence="1">
    <location>
        <begin position="6"/>
        <end position="24"/>
    </location>
</feature>
<name>A0A0H3HWU4_PECPM</name>
<evidence type="ECO:0000313" key="2">
    <source>
        <dbReference type="EMBL" id="AFI88296.1"/>
    </source>
</evidence>
<proteinExistence type="predicted"/>
<accession>A0A0H3HWU4</accession>
<reference evidence="2 4" key="1">
    <citation type="journal article" date="2012" name="J. Bacteriol.">
        <title>Genome sequence of Pectobacterium sp. strain SCC3193.</title>
        <authorList>
            <person name="Koskinen J.P."/>
            <person name="Laine P."/>
            <person name="Niemi O."/>
            <person name="Nykyri J."/>
            <person name="Harjunpaa H."/>
            <person name="Auvinen P."/>
            <person name="Paulin L."/>
            <person name="Pirhonen M."/>
            <person name="Palva T."/>
            <person name="Holm L."/>
        </authorList>
    </citation>
    <scope>NUCLEOTIDE SEQUENCE [LARGE SCALE GENOMIC DNA]</scope>
    <source>
        <strain evidence="2 4">SCC3193</strain>
    </source>
</reference>
<dbReference type="eggNOG" id="ENOG50319WZ">
    <property type="taxonomic scope" value="Bacteria"/>
</dbReference>
<protein>
    <submittedName>
        <fullName evidence="2">Uncharacterized protein</fullName>
    </submittedName>
</protein>
<dbReference type="Proteomes" id="UP000008044">
    <property type="component" value="Chromosome"/>
</dbReference>
<dbReference type="EMBL" id="PSZG01000001">
    <property type="protein sequence ID" value="RKO78677.1"/>
    <property type="molecule type" value="Genomic_DNA"/>
</dbReference>
<dbReference type="EMBL" id="CP003415">
    <property type="protein sequence ID" value="AFI88296.1"/>
    <property type="molecule type" value="Genomic_DNA"/>
</dbReference>
<evidence type="ECO:0000313" key="4">
    <source>
        <dbReference type="Proteomes" id="UP000008044"/>
    </source>
</evidence>
<keyword evidence="1" id="KW-1133">Transmembrane helix</keyword>
<dbReference type="Proteomes" id="UP000269665">
    <property type="component" value="Unassembled WGS sequence"/>
</dbReference>
<dbReference type="AlphaFoldDB" id="A0A0H3HWU4"/>
<evidence type="ECO:0000313" key="5">
    <source>
        <dbReference type="Proteomes" id="UP000269665"/>
    </source>
</evidence>
<dbReference type="PATRIC" id="fig|1166016.3.peg.162"/>
<keyword evidence="1" id="KW-0812">Transmembrane</keyword>
<reference evidence="2" key="2">
    <citation type="submission" date="2012-03" db="EMBL/GenBank/DDBJ databases">
        <authorList>
            <person name="Koskinen P."/>
            <person name="Laine P."/>
            <person name="Niemi O."/>
            <person name="Nykyri J."/>
            <person name="Harjunpaa H."/>
            <person name="Auvinen P."/>
            <person name="Paulin L."/>
            <person name="Pirhonen M."/>
            <person name="Palva T."/>
            <person name="Holm L."/>
        </authorList>
    </citation>
    <scope>NUCLEOTIDE SEQUENCE</scope>
    <source>
        <strain evidence="2">SCC3193</strain>
    </source>
</reference>
<evidence type="ECO:0000313" key="3">
    <source>
        <dbReference type="EMBL" id="RKO78677.1"/>
    </source>
</evidence>
<keyword evidence="1" id="KW-0472">Membrane</keyword>
<dbReference type="HOGENOM" id="CLU_2618862_0_0_6"/>
<evidence type="ECO:0000256" key="1">
    <source>
        <dbReference type="SAM" id="Phobius"/>
    </source>
</evidence>
<dbReference type="KEGG" id="ppar:A8F97_17640"/>